<protein>
    <submittedName>
        <fullName evidence="1">Uncharacterized protein</fullName>
    </submittedName>
</protein>
<dbReference type="EMBL" id="AOJL01000013">
    <property type="protein sequence ID" value="ELZ50464.1"/>
    <property type="molecule type" value="Genomic_DNA"/>
</dbReference>
<accession>M0EVL8</accession>
<name>M0EVL8_9EURY</name>
<gene>
    <name evidence="1" type="ORF">C464_02650</name>
</gene>
<organism evidence="1 2">
    <name type="scientific">Halorubrum coriense DSM 10284</name>
    <dbReference type="NCBI Taxonomy" id="1227466"/>
    <lineage>
        <taxon>Archaea</taxon>
        <taxon>Methanobacteriati</taxon>
        <taxon>Methanobacteriota</taxon>
        <taxon>Stenosarchaea group</taxon>
        <taxon>Halobacteria</taxon>
        <taxon>Halobacteriales</taxon>
        <taxon>Haloferacaceae</taxon>
        <taxon>Halorubrum</taxon>
    </lineage>
</organism>
<evidence type="ECO:0000313" key="1">
    <source>
        <dbReference type="EMBL" id="ELZ50464.1"/>
    </source>
</evidence>
<keyword evidence="2" id="KW-1185">Reference proteome</keyword>
<reference evidence="1 2" key="1">
    <citation type="journal article" date="2014" name="PLoS Genet.">
        <title>Phylogenetically driven sequencing of extremely halophilic archaea reveals strategies for static and dynamic osmo-response.</title>
        <authorList>
            <person name="Becker E.A."/>
            <person name="Seitzer P.M."/>
            <person name="Tritt A."/>
            <person name="Larsen D."/>
            <person name="Krusor M."/>
            <person name="Yao A.I."/>
            <person name="Wu D."/>
            <person name="Madern D."/>
            <person name="Eisen J.A."/>
            <person name="Darling A.E."/>
            <person name="Facciotti M.T."/>
        </authorList>
    </citation>
    <scope>NUCLEOTIDE SEQUENCE [LARGE SCALE GENOMIC DNA]</scope>
    <source>
        <strain evidence="1 2">DSM 10284</strain>
    </source>
</reference>
<sequence length="104" mass="11379">MCVKHVRQRPNVHRRNAFVVQAFDELAGECVLGVVSSLRAPIVQAPDAVTTVSAVLQERLEAGYFSCRLAESLEQPASFVQELLTGRGCTGDEVVRTNIQSGFF</sequence>
<comment type="caution">
    <text evidence="1">The sequence shown here is derived from an EMBL/GenBank/DDBJ whole genome shotgun (WGS) entry which is preliminary data.</text>
</comment>
<dbReference type="AlphaFoldDB" id="M0EVL8"/>
<evidence type="ECO:0000313" key="2">
    <source>
        <dbReference type="Proteomes" id="UP000011509"/>
    </source>
</evidence>
<proteinExistence type="predicted"/>
<dbReference type="Proteomes" id="UP000011509">
    <property type="component" value="Unassembled WGS sequence"/>
</dbReference>